<dbReference type="AlphaFoldDB" id="A0A182SJ63"/>
<feature type="region of interest" description="Disordered" evidence="1">
    <location>
        <begin position="1"/>
        <end position="32"/>
    </location>
</feature>
<reference evidence="2" key="2">
    <citation type="submission" date="2020-05" db="UniProtKB">
        <authorList>
            <consortium name="EnsemblMetazoa"/>
        </authorList>
    </citation>
    <scope>IDENTIFICATION</scope>
    <source>
        <strain evidence="2">maculatus3</strain>
    </source>
</reference>
<name>A0A182SJ63_9DIPT</name>
<feature type="compositionally biased region" description="Basic and acidic residues" evidence="1">
    <location>
        <begin position="204"/>
        <end position="216"/>
    </location>
</feature>
<accession>A0A182SJ63</accession>
<protein>
    <submittedName>
        <fullName evidence="2">Uncharacterized protein</fullName>
    </submittedName>
</protein>
<feature type="compositionally biased region" description="Basic and acidic residues" evidence="1">
    <location>
        <begin position="223"/>
        <end position="237"/>
    </location>
</feature>
<feature type="region of interest" description="Disordered" evidence="1">
    <location>
        <begin position="268"/>
        <end position="298"/>
    </location>
</feature>
<feature type="region of interest" description="Disordered" evidence="1">
    <location>
        <begin position="138"/>
        <end position="237"/>
    </location>
</feature>
<sequence>MPKLPEQTKPKASAVGQKVPPPVTGPKPKNLSTLKKCASSGVITNGSTKTAAEVKKNKELFNPCVMSPIKSRIEAFEKCATTSSKIGTPQAQIGRILKAVSTPTMYGIDTQGMVRSAHAKPLGSSAYTPNAATIPVPKASSASKAAQMQSRAIHHHATTTTASGGAGQVTRSQSRDSSWDRAGGGGGGGNNGTLSAASSTSSLLDEKKKKREEKQRLAAAQREAMEREKREHAERLVREKEEKYRKLVHEKQEKLRIDAQKKARKLEEFEKRRQMEEQKTLADQKRDELAKQMAEQQR</sequence>
<dbReference type="Proteomes" id="UP000075901">
    <property type="component" value="Unassembled WGS sequence"/>
</dbReference>
<feature type="compositionally biased region" description="Gly residues" evidence="1">
    <location>
        <begin position="182"/>
        <end position="191"/>
    </location>
</feature>
<organism evidence="2 3">
    <name type="scientific">Anopheles maculatus</name>
    <dbReference type="NCBI Taxonomy" id="74869"/>
    <lineage>
        <taxon>Eukaryota</taxon>
        <taxon>Metazoa</taxon>
        <taxon>Ecdysozoa</taxon>
        <taxon>Arthropoda</taxon>
        <taxon>Hexapoda</taxon>
        <taxon>Insecta</taxon>
        <taxon>Pterygota</taxon>
        <taxon>Neoptera</taxon>
        <taxon>Endopterygota</taxon>
        <taxon>Diptera</taxon>
        <taxon>Nematocera</taxon>
        <taxon>Culicoidea</taxon>
        <taxon>Culicidae</taxon>
        <taxon>Anophelinae</taxon>
        <taxon>Anopheles</taxon>
        <taxon>Anopheles maculatus group</taxon>
    </lineage>
</organism>
<dbReference type="EnsemblMetazoa" id="AMAM007814-RA">
    <property type="protein sequence ID" value="AMAM007814-PA"/>
    <property type="gene ID" value="AMAM007814"/>
</dbReference>
<feature type="compositionally biased region" description="Low complexity" evidence="1">
    <location>
        <begin position="192"/>
        <end position="203"/>
    </location>
</feature>
<keyword evidence="3" id="KW-1185">Reference proteome</keyword>
<proteinExistence type="predicted"/>
<evidence type="ECO:0000256" key="1">
    <source>
        <dbReference type="SAM" id="MobiDB-lite"/>
    </source>
</evidence>
<reference evidence="3" key="1">
    <citation type="submission" date="2013-09" db="EMBL/GenBank/DDBJ databases">
        <title>The Genome Sequence of Anopheles maculatus species B.</title>
        <authorList>
            <consortium name="The Broad Institute Genomics Platform"/>
            <person name="Neafsey D.E."/>
            <person name="Besansky N."/>
            <person name="Howell P."/>
            <person name="Walton C."/>
            <person name="Young S.K."/>
            <person name="Zeng Q."/>
            <person name="Gargeya S."/>
            <person name="Fitzgerald M."/>
            <person name="Haas B."/>
            <person name="Abouelleil A."/>
            <person name="Allen A.W."/>
            <person name="Alvarado L."/>
            <person name="Arachchi H.M."/>
            <person name="Berlin A.M."/>
            <person name="Chapman S.B."/>
            <person name="Gainer-Dewar J."/>
            <person name="Goldberg J."/>
            <person name="Griggs A."/>
            <person name="Gujja S."/>
            <person name="Hansen M."/>
            <person name="Howarth C."/>
            <person name="Imamovic A."/>
            <person name="Ireland A."/>
            <person name="Larimer J."/>
            <person name="McCowan C."/>
            <person name="Murphy C."/>
            <person name="Pearson M."/>
            <person name="Poon T.W."/>
            <person name="Priest M."/>
            <person name="Roberts A."/>
            <person name="Saif S."/>
            <person name="Shea T."/>
            <person name="Sisk P."/>
            <person name="Sykes S."/>
            <person name="Wortman J."/>
            <person name="Nusbaum C."/>
            <person name="Birren B."/>
        </authorList>
    </citation>
    <scope>NUCLEOTIDE SEQUENCE [LARGE SCALE GENOMIC DNA]</scope>
    <source>
        <strain evidence="3">maculatus3</strain>
    </source>
</reference>
<dbReference type="VEuPathDB" id="VectorBase:AMAM007814"/>
<feature type="compositionally biased region" description="Low complexity" evidence="1">
    <location>
        <begin position="138"/>
        <end position="150"/>
    </location>
</feature>
<evidence type="ECO:0000313" key="3">
    <source>
        <dbReference type="Proteomes" id="UP000075901"/>
    </source>
</evidence>
<feature type="compositionally biased region" description="Basic and acidic residues" evidence="1">
    <location>
        <begin position="268"/>
        <end position="290"/>
    </location>
</feature>
<evidence type="ECO:0000313" key="2">
    <source>
        <dbReference type="EnsemblMetazoa" id="AMAM007814-PA"/>
    </source>
</evidence>